<protein>
    <submittedName>
        <fullName evidence="2">Uncharacterized protein</fullName>
    </submittedName>
</protein>
<evidence type="ECO:0000313" key="2">
    <source>
        <dbReference type="EMBL" id="MCL7039955.1"/>
    </source>
</evidence>
<feature type="compositionally biased region" description="Polar residues" evidence="1">
    <location>
        <begin position="268"/>
        <end position="285"/>
    </location>
</feature>
<dbReference type="PANTHER" id="PTHR33621:SF2">
    <property type="entry name" value="RIBOSOMAL L1 DOMAIN-CONTAINING PROTEIN"/>
    <property type="match status" value="1"/>
</dbReference>
<sequence>MDFHSLSRRELQALCKKNKIPANLTNVAMADALSSLTMVDGVEDIGNPMPETPLTSRTSRKPVKPQFDVVEPKTSMGFARHSRESMKEVPVDNHAYSTRRSTRLQQKSEVKVSESVQKVGERSKAIKMDMLSKEEYDEEMKSASEITDVHQMNEENVKVVKQEQDAISEDSSTTLLLGEDSASEVTSAPTNGDRLLDVSLPLVKTENLVDTGNFDFETMKDSMEEVMNNLETEGCNLDAQQEDLIMENAGEESEDSSDVVDDIVNKTPSKTATSEFQAQGTPLRSSTKKKAVTTPKSFIKVLDDNKEIDGSGKVGRRSSSKKVTEEKENKGDNTAQRKLKSTSVRQLKKMIKELTLVDNKNTISKGQQVEKRSALQPLRGNCLVEEKEE</sequence>
<feature type="compositionally biased region" description="Basic and acidic residues" evidence="1">
    <location>
        <begin position="322"/>
        <end position="331"/>
    </location>
</feature>
<organism evidence="2 3">
    <name type="scientific">Papaver nudicaule</name>
    <name type="common">Iceland poppy</name>
    <dbReference type="NCBI Taxonomy" id="74823"/>
    <lineage>
        <taxon>Eukaryota</taxon>
        <taxon>Viridiplantae</taxon>
        <taxon>Streptophyta</taxon>
        <taxon>Embryophyta</taxon>
        <taxon>Tracheophyta</taxon>
        <taxon>Spermatophyta</taxon>
        <taxon>Magnoliopsida</taxon>
        <taxon>Ranunculales</taxon>
        <taxon>Papaveraceae</taxon>
        <taxon>Papaveroideae</taxon>
        <taxon>Papaver</taxon>
    </lineage>
</organism>
<dbReference type="EMBL" id="JAJJMA010206874">
    <property type="protein sequence ID" value="MCL7039955.1"/>
    <property type="molecule type" value="Genomic_DNA"/>
</dbReference>
<reference evidence="2" key="1">
    <citation type="submission" date="2022-03" db="EMBL/GenBank/DDBJ databases">
        <title>A functionally conserved STORR gene fusion in Papaver species that diverged 16.8 million years ago.</title>
        <authorList>
            <person name="Catania T."/>
        </authorList>
    </citation>
    <scope>NUCLEOTIDE SEQUENCE</scope>
    <source>
        <strain evidence="2">S-191538</strain>
    </source>
</reference>
<dbReference type="Proteomes" id="UP001177140">
    <property type="component" value="Unassembled WGS sequence"/>
</dbReference>
<dbReference type="PANTHER" id="PTHR33621">
    <property type="entry name" value="ASPARTIC/GLUTAMIC ACID-RICH PROTEIN"/>
    <property type="match status" value="1"/>
</dbReference>
<name>A0AA41VEX3_PAPNU</name>
<accession>A0AA41VEX3</accession>
<feature type="compositionally biased region" description="Polar residues" evidence="1">
    <location>
        <begin position="332"/>
        <end position="344"/>
    </location>
</feature>
<comment type="caution">
    <text evidence="2">The sequence shown here is derived from an EMBL/GenBank/DDBJ whole genome shotgun (WGS) entry which is preliminary data.</text>
</comment>
<evidence type="ECO:0000256" key="1">
    <source>
        <dbReference type="SAM" id="MobiDB-lite"/>
    </source>
</evidence>
<evidence type="ECO:0000313" key="3">
    <source>
        <dbReference type="Proteomes" id="UP001177140"/>
    </source>
</evidence>
<feature type="region of interest" description="Disordered" evidence="1">
    <location>
        <begin position="268"/>
        <end position="294"/>
    </location>
</feature>
<proteinExistence type="predicted"/>
<keyword evidence="3" id="KW-1185">Reference proteome</keyword>
<dbReference type="AlphaFoldDB" id="A0AA41VEX3"/>
<gene>
    <name evidence="2" type="ORF">MKW94_026554</name>
</gene>
<feature type="region of interest" description="Disordered" evidence="1">
    <location>
        <begin position="307"/>
        <end position="344"/>
    </location>
</feature>